<protein>
    <submittedName>
        <fullName evidence="1">Uncharacterized protein</fullName>
    </submittedName>
</protein>
<dbReference type="KEGG" id="mrtj:KHC33_16705"/>
<proteinExistence type="predicted"/>
<reference evidence="1 2" key="1">
    <citation type="submission" date="2021-05" db="EMBL/GenBank/DDBJ databases">
        <title>A novel Methanospirillum isolate from a pyrite-forming mixed culture.</title>
        <authorList>
            <person name="Bunk B."/>
            <person name="Sproer C."/>
            <person name="Spring S."/>
            <person name="Pester M."/>
        </authorList>
    </citation>
    <scope>NUCLEOTIDE SEQUENCE [LARGE SCALE GENOMIC DNA]</scope>
    <source>
        <strain evidence="1 2">J.3.6.1-F.2.7.3</strain>
    </source>
</reference>
<dbReference type="EMBL" id="CP075546">
    <property type="protein sequence ID" value="QVV88919.1"/>
    <property type="molecule type" value="Genomic_DNA"/>
</dbReference>
<dbReference type="Proteomes" id="UP000680656">
    <property type="component" value="Chromosome"/>
</dbReference>
<sequence>MVGEEVIEALRADKKTRFSLLFSVPGSVCFQGYERIYLIFQIYAWIRLVSYIERELRPKGLSMIHCQLSGPSSLDADAFLSHGFTKAD</sequence>
<gene>
    <name evidence="1" type="ORF">KHC33_16705</name>
</gene>
<accession>A0A8E7EJ99</accession>
<dbReference type="GeneID" id="65098859"/>
<name>A0A8E7EJ99_9EURY</name>
<evidence type="ECO:0000313" key="2">
    <source>
        <dbReference type="Proteomes" id="UP000680656"/>
    </source>
</evidence>
<evidence type="ECO:0000313" key="1">
    <source>
        <dbReference type="EMBL" id="QVV88919.1"/>
    </source>
</evidence>
<dbReference type="RefSeq" id="WP_214419722.1">
    <property type="nucleotide sequence ID" value="NZ_CP075546.1"/>
</dbReference>
<keyword evidence="2" id="KW-1185">Reference proteome</keyword>
<organism evidence="1 2">
    <name type="scientific">Methanospirillum purgamenti</name>
    <dbReference type="NCBI Taxonomy" id="2834276"/>
    <lineage>
        <taxon>Archaea</taxon>
        <taxon>Methanobacteriati</taxon>
        <taxon>Methanobacteriota</taxon>
        <taxon>Stenosarchaea group</taxon>
        <taxon>Methanomicrobia</taxon>
        <taxon>Methanomicrobiales</taxon>
        <taxon>Methanospirillaceae</taxon>
        <taxon>Methanospirillum</taxon>
    </lineage>
</organism>
<dbReference type="AlphaFoldDB" id="A0A8E7EJ99"/>